<dbReference type="PANTHER" id="PTHR38426:SF1">
    <property type="entry name" value="MAINTENANCE OF TELOMERE CAPPING PROTEIN 4"/>
    <property type="match status" value="1"/>
</dbReference>
<evidence type="ECO:0000313" key="3">
    <source>
        <dbReference type="EMBL" id="EJS44699.1"/>
    </source>
</evidence>
<dbReference type="HOGENOM" id="CLU_025639_0_0_1"/>
<dbReference type="InterPro" id="IPR038769">
    <property type="entry name" value="MTC4"/>
</dbReference>
<keyword evidence="2" id="KW-0472">Membrane</keyword>
<dbReference type="PANTHER" id="PTHR38426">
    <property type="entry name" value="MAINTENANCE OF TELOMERE CAPPING PROTEIN 4"/>
    <property type="match status" value="1"/>
</dbReference>
<keyword evidence="2" id="KW-0812">Transmembrane</keyword>
<feature type="region of interest" description="Disordered" evidence="1">
    <location>
        <begin position="1"/>
        <end position="27"/>
    </location>
</feature>
<evidence type="ECO:0000313" key="4">
    <source>
        <dbReference type="Proteomes" id="UP000006968"/>
    </source>
</evidence>
<comment type="caution">
    <text evidence="3">The sequence shown here is derived from an EMBL/GenBank/DDBJ whole genome shotgun (WGS) entry which is preliminary data.</text>
</comment>
<reference evidence="3 4" key="1">
    <citation type="journal article" date="2013" name="BMC Genomics">
        <title>High quality de novo sequencing and assembly of the Saccharomyces arboricolus genome.</title>
        <authorList>
            <person name="Liti G."/>
            <person name="Nguyen Ba A.N."/>
            <person name="Blythe M."/>
            <person name="Mueller C.A."/>
            <person name="Bergstroem A."/>
            <person name="Cubillos F.A."/>
            <person name="Dafhnis-Calas F."/>
            <person name="Khoshraftar S."/>
            <person name="Malla S."/>
            <person name="Mehta N."/>
            <person name="Siow C.C."/>
            <person name="Warringer J."/>
            <person name="Moses A.M."/>
            <person name="Louis E.J."/>
            <person name="Nieduszynski C.A."/>
        </authorList>
    </citation>
    <scope>NUCLEOTIDE SEQUENCE [LARGE SCALE GENOMIC DNA]</scope>
    <source>
        <strain evidence="4">H-6 / AS 2.3317 / CBS 10644</strain>
    </source>
</reference>
<feature type="compositionally biased region" description="Polar residues" evidence="1">
    <location>
        <begin position="342"/>
        <end position="351"/>
    </location>
</feature>
<feature type="compositionally biased region" description="Basic and acidic residues" evidence="1">
    <location>
        <begin position="1"/>
        <end position="12"/>
    </location>
</feature>
<proteinExistence type="predicted"/>
<organism evidence="3 4">
    <name type="scientific">Saccharomyces arboricola (strain H-6 / AS 2.3317 / CBS 10644)</name>
    <name type="common">Yeast</name>
    <dbReference type="NCBI Taxonomy" id="1160507"/>
    <lineage>
        <taxon>Eukaryota</taxon>
        <taxon>Fungi</taxon>
        <taxon>Dikarya</taxon>
        <taxon>Ascomycota</taxon>
        <taxon>Saccharomycotina</taxon>
        <taxon>Saccharomycetes</taxon>
        <taxon>Saccharomycetales</taxon>
        <taxon>Saccharomycetaceae</taxon>
        <taxon>Saccharomyces</taxon>
    </lineage>
</organism>
<dbReference type="EMBL" id="ALIE01000011">
    <property type="protein sequence ID" value="EJS44699.1"/>
    <property type="molecule type" value="Genomic_DNA"/>
</dbReference>
<protein>
    <submittedName>
        <fullName evidence="3">YBR255W</fullName>
    </submittedName>
</protein>
<feature type="compositionally biased region" description="Basic residues" evidence="1">
    <location>
        <begin position="226"/>
        <end position="245"/>
    </location>
</feature>
<feature type="transmembrane region" description="Helical" evidence="2">
    <location>
        <begin position="666"/>
        <end position="685"/>
    </location>
</feature>
<keyword evidence="4" id="KW-1185">Reference proteome</keyword>
<feature type="region of interest" description="Disordered" evidence="1">
    <location>
        <begin position="473"/>
        <end position="523"/>
    </location>
</feature>
<evidence type="ECO:0000256" key="1">
    <source>
        <dbReference type="SAM" id="MobiDB-lite"/>
    </source>
</evidence>
<dbReference type="AlphaFoldDB" id="J8QAU5"/>
<evidence type="ECO:0000256" key="2">
    <source>
        <dbReference type="SAM" id="Phobius"/>
    </source>
</evidence>
<sequence length="707" mass="80594">MTFPNEHHDRAKQQQYENANNTTETVNPQKMKLVTKILIDNKFGLMDDLNFSRPLAASSEGVPISTKTSELGTEYLKNRQENSVSPMPPIPRSARIKADRVRIYLDYYYSILERCISIGGSQNHHVGVEGVYNPLQIIRNRKLKKKHHELPTREFYTTKHPIIAIKEFTSKPNKKIPWFVDINERYMDLTWRTSHWEELVDPQGNLWFHSHSPTTEISTSSSSHQHSGHHMHHISHLRHHSKVRKTTSNNAISEHSNAQSLTPKKVITTEEDKSNHSNSNSNTIIKTMTTPEMQIIKSRKSDPNISRIHLEVPITNTVTNTSSDQGSLVITVKSSKNKDTHLGNTNTSGNDGNKKLKHYRSKSASSSDNEKSRLNGLEKIISRTSKGWSRSPKKNTPTLEKQVLLTPAIGNGDNSRRSSNNGTSMSTNSSKSSKSSKSSMGITFGNAETYETPIDNGKDAILRQSLLSEVPIHTLRQKNSTNSLRGENKQVLESDQEIPKGTGSIDEGAHRENTTSHSGEPVGMVSDTLQVDEQLQKYWHETRYIMSTVAMMQHRRETHDIVKRREITRRNEIEITQDADSNIKKTADALTEYNDELNKVLKLGNDWTSKLLNDYSIRVETLISSSDRILSDINTTLTLKLKLFQENTERYVTVKVMRAQKMTKTVYRLLEFGIVLILWTIWFFFSILRGIRFTIVLALKFIKALLW</sequence>
<feature type="region of interest" description="Disordered" evidence="1">
    <location>
        <begin position="334"/>
        <end position="440"/>
    </location>
</feature>
<feature type="compositionally biased region" description="Polar residues" evidence="1">
    <location>
        <begin position="13"/>
        <end position="27"/>
    </location>
</feature>
<accession>J8QAU5</accession>
<feature type="region of interest" description="Disordered" evidence="1">
    <location>
        <begin position="211"/>
        <end position="286"/>
    </location>
</feature>
<feature type="compositionally biased region" description="Polar residues" evidence="1">
    <location>
        <begin position="382"/>
        <end position="399"/>
    </location>
</feature>
<name>J8QAU5_SACAR</name>
<feature type="compositionally biased region" description="Polar residues" evidence="1">
    <location>
        <begin position="246"/>
        <end position="262"/>
    </location>
</feature>
<keyword evidence="2" id="KW-1133">Transmembrane helix</keyword>
<feature type="compositionally biased region" description="Low complexity" evidence="1">
    <location>
        <begin position="417"/>
        <end position="440"/>
    </location>
</feature>
<gene>
    <name evidence="3" type="ORF">SU7_0288</name>
</gene>
<feature type="compositionally biased region" description="Low complexity" evidence="1">
    <location>
        <begin position="211"/>
        <end position="225"/>
    </location>
</feature>
<dbReference type="Proteomes" id="UP000006968">
    <property type="component" value="Chromosome II"/>
</dbReference>
<dbReference type="OrthoDB" id="4064064at2759"/>